<proteinExistence type="inferred from homology"/>
<protein>
    <recommendedName>
        <fullName evidence="4">Large ribosomal subunit protein uL10</fullName>
    </recommendedName>
    <alternativeName>
        <fullName evidence="5">50S ribosomal protein L10</fullName>
    </alternativeName>
</protein>
<evidence type="ECO:0000256" key="5">
    <source>
        <dbReference type="ARBA" id="ARBA00035502"/>
    </source>
</evidence>
<name>A0A0G0YLM3_9BACT</name>
<evidence type="ECO:0000256" key="3">
    <source>
        <dbReference type="ARBA" id="ARBA00023274"/>
    </source>
</evidence>
<dbReference type="Proteomes" id="UP000033903">
    <property type="component" value="Unassembled WGS sequence"/>
</dbReference>
<dbReference type="CDD" id="cd05797">
    <property type="entry name" value="Ribosomal_L10"/>
    <property type="match status" value="1"/>
</dbReference>
<organism evidence="6 7">
    <name type="scientific">Candidatus Yanofskybacteria bacterium GW2011_GWA2_41_22</name>
    <dbReference type="NCBI Taxonomy" id="1619023"/>
    <lineage>
        <taxon>Bacteria</taxon>
        <taxon>Candidatus Yanofskyibacteriota</taxon>
    </lineage>
</organism>
<dbReference type="InterPro" id="IPR001790">
    <property type="entry name" value="Ribosomal_uL10"/>
</dbReference>
<comment type="caution">
    <text evidence="6">The sequence shown here is derived from an EMBL/GenBank/DDBJ whole genome shotgun (WGS) entry which is preliminary data.</text>
</comment>
<dbReference type="AlphaFoldDB" id="A0A0G0YLM3"/>
<sequence length="172" mass="19367">MKPKSQKKEEVAKLKDKLPKSNITVFTTFSRAGEKGLSVAQMSELKRLLRQIDAEYFVSKKTLIDVVLKNLKYGGADIYSMDGSIGLVLGGGDPYAISKKLYEFAKKNTALQFFGAFLENGFITKEQFMEMAMMPSRETLFARLFGMMKYPINGLIIILNQIKEKQANNLTS</sequence>
<evidence type="ECO:0000313" key="6">
    <source>
        <dbReference type="EMBL" id="KKS01198.1"/>
    </source>
</evidence>
<dbReference type="SUPFAM" id="SSF160369">
    <property type="entry name" value="Ribosomal protein L10-like"/>
    <property type="match status" value="1"/>
</dbReference>
<dbReference type="GO" id="GO:0005840">
    <property type="term" value="C:ribosome"/>
    <property type="evidence" value="ECO:0007669"/>
    <property type="project" value="UniProtKB-KW"/>
</dbReference>
<dbReference type="Gene3D" id="3.30.70.1730">
    <property type="match status" value="1"/>
</dbReference>
<dbReference type="PANTHER" id="PTHR11560">
    <property type="entry name" value="39S RIBOSOMAL PROTEIN L10, MITOCHONDRIAL"/>
    <property type="match status" value="1"/>
</dbReference>
<evidence type="ECO:0000256" key="4">
    <source>
        <dbReference type="ARBA" id="ARBA00035202"/>
    </source>
</evidence>
<dbReference type="InterPro" id="IPR047865">
    <property type="entry name" value="Ribosomal_uL10_bac_type"/>
</dbReference>
<evidence type="ECO:0000256" key="2">
    <source>
        <dbReference type="ARBA" id="ARBA00022980"/>
    </source>
</evidence>
<dbReference type="Pfam" id="PF00466">
    <property type="entry name" value="Ribosomal_L10"/>
    <property type="match status" value="1"/>
</dbReference>
<gene>
    <name evidence="6" type="ORF">UU54_C0009G0003</name>
</gene>
<reference evidence="6 7" key="1">
    <citation type="journal article" date="2015" name="Nature">
        <title>rRNA introns, odd ribosomes, and small enigmatic genomes across a large radiation of phyla.</title>
        <authorList>
            <person name="Brown C.T."/>
            <person name="Hug L.A."/>
            <person name="Thomas B.C."/>
            <person name="Sharon I."/>
            <person name="Castelle C.J."/>
            <person name="Singh A."/>
            <person name="Wilkins M.J."/>
            <person name="Williams K.H."/>
            <person name="Banfield J.F."/>
        </authorList>
    </citation>
    <scope>NUCLEOTIDE SEQUENCE [LARGE SCALE GENOMIC DNA]</scope>
</reference>
<keyword evidence="2 6" id="KW-0689">Ribosomal protein</keyword>
<dbReference type="EMBL" id="LCBA01000009">
    <property type="protein sequence ID" value="KKS01198.1"/>
    <property type="molecule type" value="Genomic_DNA"/>
</dbReference>
<dbReference type="InterPro" id="IPR043141">
    <property type="entry name" value="Ribosomal_uL10-like_sf"/>
</dbReference>
<comment type="similarity">
    <text evidence="1">Belongs to the universal ribosomal protein uL10 family.</text>
</comment>
<evidence type="ECO:0000256" key="1">
    <source>
        <dbReference type="ARBA" id="ARBA00008889"/>
    </source>
</evidence>
<keyword evidence="3" id="KW-0687">Ribonucleoprotein</keyword>
<accession>A0A0G0YLM3</accession>
<dbReference type="NCBIfam" id="NF000955">
    <property type="entry name" value="PRK00099.1-1"/>
    <property type="match status" value="1"/>
</dbReference>
<dbReference type="GO" id="GO:1990904">
    <property type="term" value="C:ribonucleoprotein complex"/>
    <property type="evidence" value="ECO:0007669"/>
    <property type="project" value="UniProtKB-KW"/>
</dbReference>
<evidence type="ECO:0000313" key="7">
    <source>
        <dbReference type="Proteomes" id="UP000033903"/>
    </source>
</evidence>